<dbReference type="AlphaFoldDB" id="A0A8T2PNU4"/>
<feature type="compositionally biased region" description="Basic and acidic residues" evidence="1">
    <location>
        <begin position="106"/>
        <end position="118"/>
    </location>
</feature>
<evidence type="ECO:0000313" key="3">
    <source>
        <dbReference type="Proteomes" id="UP000824540"/>
    </source>
</evidence>
<feature type="compositionally biased region" description="Basic and acidic residues" evidence="1">
    <location>
        <begin position="75"/>
        <end position="87"/>
    </location>
</feature>
<dbReference type="Proteomes" id="UP000824540">
    <property type="component" value="Unassembled WGS sequence"/>
</dbReference>
<evidence type="ECO:0000256" key="1">
    <source>
        <dbReference type="SAM" id="MobiDB-lite"/>
    </source>
</evidence>
<feature type="region of interest" description="Disordered" evidence="1">
    <location>
        <begin position="75"/>
        <end position="141"/>
    </location>
</feature>
<sequence length="141" mass="15254">MVITMQVLRAEGVNTAQAAALVPLSDVPLHTMHTRVKFCAWYRLNGAGVSAATTEMDLGGATVASHCFGFRERVQEGERGRNRKGELEQISGGLAGEQQGSVEQTESEREQTEGKRIGADMPGRGEPPLWPETTEAKTDDL</sequence>
<accession>A0A8T2PNU4</accession>
<protein>
    <submittedName>
        <fullName evidence="2">Uncharacterized protein</fullName>
    </submittedName>
</protein>
<keyword evidence="3" id="KW-1185">Reference proteome</keyword>
<reference evidence="2" key="1">
    <citation type="thesis" date="2021" institute="BYU ScholarsArchive" country="Provo, UT, USA">
        <title>Applications of and Algorithms for Genome Assembly and Genomic Analyses with an Emphasis on Marine Teleosts.</title>
        <authorList>
            <person name="Pickett B.D."/>
        </authorList>
    </citation>
    <scope>NUCLEOTIDE SEQUENCE</scope>
    <source>
        <strain evidence="2">HI-2016</strain>
    </source>
</reference>
<proteinExistence type="predicted"/>
<evidence type="ECO:0000313" key="2">
    <source>
        <dbReference type="EMBL" id="KAG9352868.1"/>
    </source>
</evidence>
<comment type="caution">
    <text evidence="2">The sequence shown here is derived from an EMBL/GenBank/DDBJ whole genome shotgun (WGS) entry which is preliminary data.</text>
</comment>
<dbReference type="EMBL" id="JAFBMS010000004">
    <property type="protein sequence ID" value="KAG9352868.1"/>
    <property type="molecule type" value="Genomic_DNA"/>
</dbReference>
<gene>
    <name evidence="2" type="ORF">JZ751_017444</name>
</gene>
<name>A0A8T2PNU4_9TELE</name>
<organism evidence="2 3">
    <name type="scientific">Albula glossodonta</name>
    <name type="common">roundjaw bonefish</name>
    <dbReference type="NCBI Taxonomy" id="121402"/>
    <lineage>
        <taxon>Eukaryota</taxon>
        <taxon>Metazoa</taxon>
        <taxon>Chordata</taxon>
        <taxon>Craniata</taxon>
        <taxon>Vertebrata</taxon>
        <taxon>Euteleostomi</taxon>
        <taxon>Actinopterygii</taxon>
        <taxon>Neopterygii</taxon>
        <taxon>Teleostei</taxon>
        <taxon>Albuliformes</taxon>
        <taxon>Albulidae</taxon>
        <taxon>Albula</taxon>
    </lineage>
</organism>